<feature type="domain" description="tRNA-modifying protein YgfZ-like beta-barrel" evidence="1">
    <location>
        <begin position="226"/>
        <end position="293"/>
    </location>
</feature>
<dbReference type="NCBIfam" id="TIGR03317">
    <property type="entry name" value="ygfZ_signature"/>
    <property type="match status" value="1"/>
</dbReference>
<evidence type="ECO:0000259" key="1">
    <source>
        <dbReference type="Pfam" id="PF21130"/>
    </source>
</evidence>
<dbReference type="NCBIfam" id="NF007110">
    <property type="entry name" value="PRK09559.1"/>
    <property type="match status" value="1"/>
</dbReference>
<keyword evidence="3" id="KW-1185">Reference proteome</keyword>
<protein>
    <submittedName>
        <fullName evidence="2">YgfZ protein</fullName>
    </submittedName>
</protein>
<dbReference type="KEGG" id="wbr:ygfZ"/>
<dbReference type="Gene3D" id="2.40.30.160">
    <property type="match status" value="1"/>
</dbReference>
<gene>
    <name evidence="2" type="primary">ygfZ</name>
</gene>
<dbReference type="SUPFAM" id="SSF103025">
    <property type="entry name" value="Folate-binding domain"/>
    <property type="match status" value="1"/>
</dbReference>
<dbReference type="OrthoDB" id="9796287at2"/>
<dbReference type="InterPro" id="IPR029043">
    <property type="entry name" value="GcvT/YgfZ_C"/>
</dbReference>
<dbReference type="PANTHER" id="PTHR22602:SF0">
    <property type="entry name" value="TRANSFERASE CAF17, MITOCHONDRIAL-RELATED"/>
    <property type="match status" value="1"/>
</dbReference>
<evidence type="ECO:0000313" key="2">
    <source>
        <dbReference type="EMBL" id="BAC24583.1"/>
    </source>
</evidence>
<dbReference type="AlphaFoldDB" id="Q8D2B7"/>
<dbReference type="Pfam" id="PF21130">
    <property type="entry name" value="YgfZ_barrel"/>
    <property type="match status" value="1"/>
</dbReference>
<evidence type="ECO:0000313" key="3">
    <source>
        <dbReference type="Proteomes" id="UP000000562"/>
    </source>
</evidence>
<sequence>MFICLSNLILVKIIGNDALKLLQNQFTSNFFCLKKNEFKFSAHCNEKGKVISNMCVFYYQNKISYIQPKIINFNQIEILKKYSTFYKVDIILNKELVLLGSYGTSAEKKIKSIFFEIPNEKNKVINYKDCAILYFKFKNPFYLIIINKRKREDIFYKLKLNNTFYNYKKYLFEIIKLKYPVIEPITSEHFFPQEINLNYFHAIDFNKGCYMGQELIYKMQYLKIKKKFLYILYGKSSFLPKAGDIIEQKMINKWNFAGKILSVYKVKKFYFLIQSVLKVSILNQNRNRFRIKSDLEKSINNFSCFRFIN</sequence>
<dbReference type="Proteomes" id="UP000000562">
    <property type="component" value="Chromosome"/>
</dbReference>
<reference evidence="2 3" key="1">
    <citation type="journal article" date="2002" name="Nat. Genet.">
        <title>Genome sequence of the endocellular obligate symbiont of tsetse flies, Wigglesworthia glossinidia.</title>
        <authorList>
            <person name="Akman L."/>
            <person name="Yamashita A."/>
            <person name="Watanabe H."/>
            <person name="Oshima K."/>
            <person name="Shiba T."/>
            <person name="Hattori M."/>
            <person name="Aksoy S."/>
        </authorList>
    </citation>
    <scope>NUCLEOTIDE SEQUENCE [LARGE SCALE GENOMIC DNA]</scope>
</reference>
<accession>Q8D2B7</accession>
<dbReference type="InterPro" id="IPR048451">
    <property type="entry name" value="YgfZ_barrel"/>
</dbReference>
<dbReference type="eggNOG" id="COG0354">
    <property type="taxonomic scope" value="Bacteria"/>
</dbReference>
<dbReference type="HOGENOM" id="CLU_007884_6_1_6"/>
<dbReference type="PANTHER" id="PTHR22602">
    <property type="entry name" value="TRANSFERASE CAF17, MITOCHONDRIAL-RELATED"/>
    <property type="match status" value="1"/>
</dbReference>
<dbReference type="Gene3D" id="3.30.70.1400">
    <property type="entry name" value="Aminomethyltransferase beta-barrel domains"/>
    <property type="match status" value="1"/>
</dbReference>
<organism evidence="2 3">
    <name type="scientific">Wigglesworthia glossinidia brevipalpis</name>
    <dbReference type="NCBI Taxonomy" id="36870"/>
    <lineage>
        <taxon>Bacteria</taxon>
        <taxon>Pseudomonadati</taxon>
        <taxon>Pseudomonadota</taxon>
        <taxon>Gammaproteobacteria</taxon>
        <taxon>Enterobacterales</taxon>
        <taxon>Erwiniaceae</taxon>
        <taxon>Wigglesworthia</taxon>
    </lineage>
</organism>
<name>Q8D2B7_WIGBR</name>
<proteinExistence type="predicted"/>
<dbReference type="STRING" id="36870.gene:10368940"/>
<dbReference type="EMBL" id="BA000021">
    <property type="protein sequence ID" value="BAC24583.1"/>
    <property type="molecule type" value="Genomic_DNA"/>
</dbReference>
<dbReference type="SUPFAM" id="SSF101790">
    <property type="entry name" value="Aminomethyltransferase beta-barrel domain"/>
    <property type="match status" value="1"/>
</dbReference>
<dbReference type="Gene3D" id="3.30.70.1630">
    <property type="match status" value="1"/>
</dbReference>
<dbReference type="InterPro" id="IPR017703">
    <property type="entry name" value="YgfZ/GCV_T_CS"/>
</dbReference>
<dbReference type="InterPro" id="IPR045179">
    <property type="entry name" value="YgfZ/GcvT"/>
</dbReference>
<dbReference type="GO" id="GO:0016226">
    <property type="term" value="P:iron-sulfur cluster assembly"/>
    <property type="evidence" value="ECO:0007669"/>
    <property type="project" value="TreeGrafter"/>
</dbReference>